<protein>
    <submittedName>
        <fullName evidence="1">Uncharacterized protein</fullName>
    </submittedName>
</protein>
<reference evidence="1 2" key="1">
    <citation type="submission" date="2019-12" db="EMBL/GenBank/DDBJ databases">
        <title>Full genome sequence of a Bacillus safensis strain isolated from commercially available natto in Indonesia.</title>
        <authorList>
            <person name="Yoshida M."/>
            <person name="Uomi M."/>
            <person name="Waturangi D."/>
            <person name="Ekaputri J.J."/>
            <person name="Setiamarga D.H.E."/>
        </authorList>
    </citation>
    <scope>NUCLEOTIDE SEQUENCE [LARGE SCALE GENOMIC DNA]</scope>
    <source>
        <strain evidence="1 2">IDN1</strain>
    </source>
</reference>
<dbReference type="Gene3D" id="1.10.3810.10">
    <property type="entry name" value="Biosynthetic peptidoglycan transglycosylase-like"/>
    <property type="match status" value="1"/>
</dbReference>
<evidence type="ECO:0000313" key="1">
    <source>
        <dbReference type="EMBL" id="BBP91950.1"/>
    </source>
</evidence>
<dbReference type="Proteomes" id="UP000464658">
    <property type="component" value="Chromosome"/>
</dbReference>
<dbReference type="InterPro" id="IPR023346">
    <property type="entry name" value="Lysozyme-like_dom_sf"/>
</dbReference>
<sequence>MAFISAIPNNPTLYDPLKQFKHTKKRQERLLGILKKDGVITKKQYKKKAVKKKISLSLSEKKKPIP</sequence>
<dbReference type="SUPFAM" id="SSF53955">
    <property type="entry name" value="Lysozyme-like"/>
    <property type="match status" value="1"/>
</dbReference>
<organism evidence="1 2">
    <name type="scientific">Bacillus safensis</name>
    <dbReference type="NCBI Taxonomy" id="561879"/>
    <lineage>
        <taxon>Bacteria</taxon>
        <taxon>Bacillati</taxon>
        <taxon>Bacillota</taxon>
        <taxon>Bacilli</taxon>
        <taxon>Bacillales</taxon>
        <taxon>Bacillaceae</taxon>
        <taxon>Bacillus</taxon>
    </lineage>
</organism>
<gene>
    <name evidence="1" type="ORF">BsIDN1_55680</name>
</gene>
<proteinExistence type="predicted"/>
<accession>A0A5S9MEL4</accession>
<dbReference type="InterPro" id="IPR036950">
    <property type="entry name" value="PBP_transglycosylase"/>
</dbReference>
<name>A0A5S9MEL4_BACIA</name>
<dbReference type="EMBL" id="AP021906">
    <property type="protein sequence ID" value="BBP91950.1"/>
    <property type="molecule type" value="Genomic_DNA"/>
</dbReference>
<dbReference type="AlphaFoldDB" id="A0A5S9MEL4"/>
<evidence type="ECO:0000313" key="2">
    <source>
        <dbReference type="Proteomes" id="UP000464658"/>
    </source>
</evidence>